<evidence type="ECO:0000313" key="1">
    <source>
        <dbReference type="EMBL" id="KAK7425532.1"/>
    </source>
</evidence>
<protein>
    <submittedName>
        <fullName evidence="1">Uncharacterized protein</fullName>
    </submittedName>
</protein>
<keyword evidence="2" id="KW-1185">Reference proteome</keyword>
<name>A0ABR1HWF6_9HYPO</name>
<gene>
    <name evidence="1" type="ORF">QQZ08_007973</name>
</gene>
<evidence type="ECO:0000313" key="2">
    <source>
        <dbReference type="Proteomes" id="UP001498421"/>
    </source>
</evidence>
<sequence>KNAYTYFDDPAEAEQQQSDRVRKTHVHQLEYLGDRTVNLVGPYTTPQELGDALDALDGKRRDGGSTGAHVKFRLFVVEDLSLKVIERLGFHFDIDPDFFRAHIFDYAWFNIRDPYWNPLRLHMDIIRKSWFQIRFCRARHFSSPARFDEGQDAVNKFNIGRKLYEDENKAYWDRDPAPEPQSPPKVWPIGNMKTWFTALNKSISKHKTPDVEAQPEGIDGKVGLMRTKATF</sequence>
<dbReference type="Proteomes" id="UP001498421">
    <property type="component" value="Unassembled WGS sequence"/>
</dbReference>
<comment type="caution">
    <text evidence="1">The sequence shown here is derived from an EMBL/GenBank/DDBJ whole genome shotgun (WGS) entry which is preliminary data.</text>
</comment>
<accession>A0ABR1HWF6</accession>
<feature type="non-terminal residue" evidence="1">
    <location>
        <position position="1"/>
    </location>
</feature>
<reference evidence="1 2" key="1">
    <citation type="journal article" date="2025" name="Microbiol. Resour. Announc.">
        <title>Draft genome sequences for Neonectria magnoliae and Neonectria punicea, canker pathogens of Liriodendron tulipifera and Acer saccharum in West Virginia.</title>
        <authorList>
            <person name="Petronek H.M."/>
            <person name="Kasson M.T."/>
            <person name="Metheny A.M."/>
            <person name="Stauder C.M."/>
            <person name="Lovett B."/>
            <person name="Lynch S.C."/>
            <person name="Garnas J.R."/>
            <person name="Kasson L.R."/>
            <person name="Stajich J.E."/>
        </authorList>
    </citation>
    <scope>NUCLEOTIDE SEQUENCE [LARGE SCALE GENOMIC DNA]</scope>
    <source>
        <strain evidence="1 2">NRRL 64651</strain>
    </source>
</reference>
<organism evidence="1 2">
    <name type="scientific">Neonectria magnoliae</name>
    <dbReference type="NCBI Taxonomy" id="2732573"/>
    <lineage>
        <taxon>Eukaryota</taxon>
        <taxon>Fungi</taxon>
        <taxon>Dikarya</taxon>
        <taxon>Ascomycota</taxon>
        <taxon>Pezizomycotina</taxon>
        <taxon>Sordariomycetes</taxon>
        <taxon>Hypocreomycetidae</taxon>
        <taxon>Hypocreales</taxon>
        <taxon>Nectriaceae</taxon>
        <taxon>Neonectria</taxon>
    </lineage>
</organism>
<proteinExistence type="predicted"/>
<dbReference type="EMBL" id="JAZAVK010000080">
    <property type="protein sequence ID" value="KAK7425532.1"/>
    <property type="molecule type" value="Genomic_DNA"/>
</dbReference>